<dbReference type="EMBL" id="CP078073">
    <property type="protein sequence ID" value="QXL88912.1"/>
    <property type="molecule type" value="Genomic_DNA"/>
</dbReference>
<accession>A0A975YGW6</accession>
<protein>
    <recommendedName>
        <fullName evidence="4">Hpr(Ser) kinase/phosphatase</fullName>
    </recommendedName>
</protein>
<organism evidence="2">
    <name type="scientific">Gymnodinialimonas phycosphaerae</name>
    <dbReference type="NCBI Taxonomy" id="2841589"/>
    <lineage>
        <taxon>Bacteria</taxon>
        <taxon>Pseudomonadati</taxon>
        <taxon>Pseudomonadota</taxon>
        <taxon>Alphaproteobacteria</taxon>
        <taxon>Rhodobacterales</taxon>
        <taxon>Paracoccaceae</taxon>
        <taxon>Gymnodinialimonas</taxon>
    </lineage>
</organism>
<name>A0A975YGW6_9RHOB</name>
<reference evidence="2 3" key="1">
    <citation type="submission" date="2021-07" db="EMBL/GenBank/DDBJ databases">
        <title>Karlodiniumbacter phycospheric gen. nov., sp. nov., a phycosphere bacterium isolated from karlodinium veneficum.</title>
        <authorList>
            <person name="Peng Y."/>
            <person name="Jiang L."/>
            <person name="Lee J."/>
        </authorList>
    </citation>
    <scope>NUCLEOTIDE SEQUENCE</scope>
    <source>
        <strain evidence="2 3">N5</strain>
    </source>
</reference>
<sequence>MSCDAMNSSPAISNPTYSLFGLTVETSQPLFRVPPITPRKTADLKIEFAGQYDPAHDLHDWENVTFPLRRHGGRIQVAQCKDRIRLIYDTKFGTVVAVSDLGATSIKIARCDGATDADLASVCLGTIMGFALRRRGLACLHASVVRIGDRSYAFLGRSGTGKSTLAAAFVRYAGAQLVADDIAALEMINGTWTARTGYPASRLNGDAVRAIGNASPQDTDFVYASQLDKRYVWLPAQCTADRPMPVSAVFDLGDTTSDQDLPLNEAQSLRSLSRQSYASYALIDRADVRAEFQALAQLSRDVPFIPCAGRRGLGYLPDHVRRIQEIGSRVS</sequence>
<dbReference type="InterPro" id="IPR027417">
    <property type="entry name" value="P-loop_NTPase"/>
</dbReference>
<dbReference type="AlphaFoldDB" id="A0A975YGW6"/>
<evidence type="ECO:0008006" key="4">
    <source>
        <dbReference type="Google" id="ProtNLM"/>
    </source>
</evidence>
<gene>
    <name evidence="1" type="ORF">KUL25_05180</name>
    <name evidence="2" type="ORF">KUL25_05185</name>
</gene>
<dbReference type="EMBL" id="JAIMBW010000001">
    <property type="protein sequence ID" value="MBY4892154.1"/>
    <property type="molecule type" value="Genomic_DNA"/>
</dbReference>
<dbReference type="RefSeq" id="WP_257891971.1">
    <property type="nucleotide sequence ID" value="NZ_JAIMBW010000001.1"/>
</dbReference>
<dbReference type="Gene3D" id="3.40.50.300">
    <property type="entry name" value="P-loop containing nucleotide triphosphate hydrolases"/>
    <property type="match status" value="1"/>
</dbReference>
<dbReference type="Proteomes" id="UP000693972">
    <property type="component" value="Unassembled WGS sequence"/>
</dbReference>
<evidence type="ECO:0000313" key="2">
    <source>
        <dbReference type="EMBL" id="QXL88912.1"/>
    </source>
</evidence>
<evidence type="ECO:0000313" key="3">
    <source>
        <dbReference type="Proteomes" id="UP000693972"/>
    </source>
</evidence>
<dbReference type="SUPFAM" id="SSF53795">
    <property type="entry name" value="PEP carboxykinase-like"/>
    <property type="match status" value="1"/>
</dbReference>
<evidence type="ECO:0000313" key="1">
    <source>
        <dbReference type="EMBL" id="MBY4892154.1"/>
    </source>
</evidence>
<proteinExistence type="predicted"/>
<keyword evidence="3" id="KW-1185">Reference proteome</keyword>